<dbReference type="Proteomes" id="UP000192906">
    <property type="component" value="Unassembled WGS sequence"/>
</dbReference>
<name>A0A1X7EZZ2_9BACT</name>
<dbReference type="GO" id="GO:0043024">
    <property type="term" value="F:ribosomal small subunit binding"/>
    <property type="evidence" value="ECO:0007669"/>
    <property type="project" value="TreeGrafter"/>
</dbReference>
<gene>
    <name evidence="4" type="primary">hpf</name>
    <name evidence="6" type="ORF">SAMN06295933_3551</name>
</gene>
<comment type="subunit">
    <text evidence="2">Associates exclusively with 100S ribosomes, which are dimers of 70S ribosomes.</text>
</comment>
<dbReference type="Pfam" id="PF02482">
    <property type="entry name" value="Ribosomal_S30AE"/>
    <property type="match status" value="1"/>
</dbReference>
<dbReference type="InterPro" id="IPR050574">
    <property type="entry name" value="HPF/YfiA_ribosome-assoc"/>
</dbReference>
<dbReference type="OrthoDB" id="9794975at2"/>
<organism evidence="6 7">
    <name type="scientific">Desulfovibrio gilichinskyi</name>
    <dbReference type="NCBI Taxonomy" id="1519643"/>
    <lineage>
        <taxon>Bacteria</taxon>
        <taxon>Pseudomonadati</taxon>
        <taxon>Thermodesulfobacteriota</taxon>
        <taxon>Desulfovibrionia</taxon>
        <taxon>Desulfovibrionales</taxon>
        <taxon>Desulfovibrionaceae</taxon>
        <taxon>Desulfovibrio</taxon>
    </lineage>
</organism>
<evidence type="ECO:0000259" key="5">
    <source>
        <dbReference type="Pfam" id="PF16321"/>
    </source>
</evidence>
<proteinExistence type="inferred from homology"/>
<dbReference type="InterPro" id="IPR003489">
    <property type="entry name" value="RHF/RaiA"/>
</dbReference>
<evidence type="ECO:0000256" key="3">
    <source>
        <dbReference type="ARBA" id="ARBA00041148"/>
    </source>
</evidence>
<dbReference type="RefSeq" id="WP_085104706.1">
    <property type="nucleotide sequence ID" value="NZ_FWZU01000008.1"/>
</dbReference>
<dbReference type="Gene3D" id="3.30.160.100">
    <property type="entry name" value="Ribosome hibernation promotion factor-like"/>
    <property type="match status" value="1"/>
</dbReference>
<comment type="function">
    <text evidence="4">Required for dimerization of active 70S ribosomes into 100S ribosomes in stationary phase; 100S ribosomes are translationally inactive and sometimes present during exponential growth.</text>
</comment>
<dbReference type="GO" id="GO:0045900">
    <property type="term" value="P:negative regulation of translational elongation"/>
    <property type="evidence" value="ECO:0007669"/>
    <property type="project" value="TreeGrafter"/>
</dbReference>
<accession>A0A1X7EZZ2</accession>
<evidence type="ECO:0000313" key="7">
    <source>
        <dbReference type="Proteomes" id="UP000192906"/>
    </source>
</evidence>
<comment type="subunit">
    <text evidence="4">Interacts with 100S ribosomes.</text>
</comment>
<evidence type="ECO:0000256" key="4">
    <source>
        <dbReference type="HAMAP-Rule" id="MF_00839"/>
    </source>
</evidence>
<evidence type="ECO:0000313" key="6">
    <source>
        <dbReference type="EMBL" id="SMF43346.1"/>
    </source>
</evidence>
<dbReference type="HAMAP" id="MF_00839">
    <property type="entry name" value="HPF"/>
    <property type="match status" value="1"/>
</dbReference>
<dbReference type="Gene3D" id="3.30.505.50">
    <property type="entry name" value="Sigma 54 modulation/S30EA ribosomal protein, C-terminal domain"/>
    <property type="match status" value="1"/>
</dbReference>
<evidence type="ECO:0000256" key="1">
    <source>
        <dbReference type="ARBA" id="ARBA00022845"/>
    </source>
</evidence>
<dbReference type="InterPro" id="IPR034694">
    <property type="entry name" value="HPF_long/plastid"/>
</dbReference>
<keyword evidence="1 4" id="KW-0810">Translation regulation</keyword>
<dbReference type="PANTHER" id="PTHR33231:SF1">
    <property type="entry name" value="30S RIBOSOMAL PROTEIN"/>
    <property type="match status" value="1"/>
</dbReference>
<dbReference type="SUPFAM" id="SSF69754">
    <property type="entry name" value="Ribosome binding protein Y (YfiA homologue)"/>
    <property type="match status" value="1"/>
</dbReference>
<comment type="subcellular location">
    <subcellularLocation>
        <location evidence="4">Cytoplasm</location>
    </subcellularLocation>
</comment>
<protein>
    <recommendedName>
        <fullName evidence="3 4">Ribosome hibernation promoting factor</fullName>
        <shortName evidence="4">HPF</shortName>
    </recommendedName>
</protein>
<dbReference type="Pfam" id="PF16321">
    <property type="entry name" value="Ribosom_S30AE_C"/>
    <property type="match status" value="1"/>
</dbReference>
<keyword evidence="7" id="KW-1185">Reference proteome</keyword>
<dbReference type="InterPro" id="IPR038416">
    <property type="entry name" value="Ribosom_S30AE_C_sf"/>
</dbReference>
<evidence type="ECO:0000256" key="2">
    <source>
        <dbReference type="ARBA" id="ARBA00038695"/>
    </source>
</evidence>
<feature type="domain" description="Sigma 54 modulation/S30EA ribosomal protein C-terminal" evidence="5">
    <location>
        <begin position="120"/>
        <end position="175"/>
    </location>
</feature>
<keyword evidence="4" id="KW-0963">Cytoplasm</keyword>
<comment type="similarity">
    <text evidence="4">Belongs to the HPF/YfiA ribosome-associated protein family. Long HPF subfamily.</text>
</comment>
<sequence length="180" mass="20842">MNVAFTFKNFDPSDHLKEYANTRFTKLEKFITNPDNTEMQVNLSVDKIRHVADVIFSSDNIHISAYEASDDMYSTVDLVLAKLEVQLRRMRDKMRDHRRIEAAPGRMDVISFTTEEDEKSEPTIVETDQFVPKPMSVEEAAMQLQTLDHEFLVFRNADTEAVNVIYRRKNGDFGLIDPGY</sequence>
<dbReference type="AlphaFoldDB" id="A0A1X7EZZ2"/>
<reference evidence="7" key="1">
    <citation type="submission" date="2017-04" db="EMBL/GenBank/DDBJ databases">
        <authorList>
            <person name="Varghese N."/>
            <person name="Submissions S."/>
        </authorList>
    </citation>
    <scope>NUCLEOTIDE SEQUENCE [LARGE SCALE GENOMIC DNA]</scope>
    <source>
        <strain evidence="7">K3S</strain>
    </source>
</reference>
<dbReference type="EMBL" id="FWZU01000008">
    <property type="protein sequence ID" value="SMF43346.1"/>
    <property type="molecule type" value="Genomic_DNA"/>
</dbReference>
<dbReference type="STRING" id="1519643.SAMN06295933_3551"/>
<dbReference type="CDD" id="cd00552">
    <property type="entry name" value="RaiA"/>
    <property type="match status" value="1"/>
</dbReference>
<dbReference type="NCBIfam" id="TIGR00741">
    <property type="entry name" value="yfiA"/>
    <property type="match status" value="1"/>
</dbReference>
<dbReference type="PANTHER" id="PTHR33231">
    <property type="entry name" value="30S RIBOSOMAL PROTEIN"/>
    <property type="match status" value="1"/>
</dbReference>
<dbReference type="InterPro" id="IPR032528">
    <property type="entry name" value="Ribosom_S30AE_C"/>
</dbReference>
<dbReference type="InterPro" id="IPR036567">
    <property type="entry name" value="RHF-like"/>
</dbReference>
<dbReference type="GO" id="GO:0022627">
    <property type="term" value="C:cytosolic small ribosomal subunit"/>
    <property type="evidence" value="ECO:0007669"/>
    <property type="project" value="TreeGrafter"/>
</dbReference>